<dbReference type="HOGENOM" id="CLU_477942_0_0_9"/>
<accession>A7GBU9</accession>
<dbReference type="InterPro" id="IPR050767">
    <property type="entry name" value="Sel1_AlgK"/>
</dbReference>
<gene>
    <name evidence="1" type="ordered locus">CLI_0993</name>
</gene>
<dbReference type="PANTHER" id="PTHR11102">
    <property type="entry name" value="SEL-1-LIKE PROTEIN"/>
    <property type="match status" value="1"/>
</dbReference>
<name>A7GBU9_CLOBL</name>
<dbReference type="Gene3D" id="1.25.40.10">
    <property type="entry name" value="Tetratricopeptide repeat domain"/>
    <property type="match status" value="1"/>
</dbReference>
<evidence type="ECO:0008006" key="3">
    <source>
        <dbReference type="Google" id="ProtNLM"/>
    </source>
</evidence>
<evidence type="ECO:0000313" key="1">
    <source>
        <dbReference type="EMBL" id="ABS42623.1"/>
    </source>
</evidence>
<dbReference type="PANTHER" id="PTHR11102:SF160">
    <property type="entry name" value="ERAD-ASSOCIATED E3 UBIQUITIN-PROTEIN LIGASE COMPONENT HRD3"/>
    <property type="match status" value="1"/>
</dbReference>
<dbReference type="SMART" id="SM00671">
    <property type="entry name" value="SEL1"/>
    <property type="match status" value="4"/>
</dbReference>
<proteinExistence type="predicted"/>
<dbReference type="Proteomes" id="UP000002410">
    <property type="component" value="Chromosome"/>
</dbReference>
<dbReference type="SUPFAM" id="SSF81901">
    <property type="entry name" value="HCP-like"/>
    <property type="match status" value="1"/>
</dbReference>
<sequence length="568" mass="67824">MDRFSFLKIEWPEIYQIICNVEEKSKEDSNTTLIKLAQIAELITKYILKENHIEKNTELLDEINLLRDCYNLNDNIADFFYKIIIVSNKAIYENYSDSIIAKSFLDKMFEILVWFAIEYGKTDYRKVDLSNMIPEDKDIFNKYIKSKSYNDTEKNIENETMIQPFTIDNEEFFKEENNDDINRYEQDIFETKEEFHKRIKDHEIFTLGRIFIKKSNINGTDEIVAFPFSVYKSIQIKIPIIDMLYIERAEFENLSIEEEEYTVFSKLDIINDKICIDINNIYIGVNNNKCKVHAVVLDVSYYESYEKYRNIIYSKKSIPIGMIKLNKNKYDINKNEMPVTINYYDWIQKYILNTKAYIEIDRYEAKTLCKENLYYILNGKLDIFDKKLLIREYYIQSKSLDKNFRINLHSSDTMNKLRCLVDKEEILAMNIIGEMYYKEQNYKEAMYWYKKASEKGNSTSMNKIGVMYYEGKGVEQDYKKAMYWYKKSSQEGNFTAMSNIGFMYYSGQGVTQDYKKAMYWYKKSYKEGNSGVMRDIGSMYYEGKGVIKDYKKAMQCYKKASQIDNFIK</sequence>
<evidence type="ECO:0000313" key="2">
    <source>
        <dbReference type="Proteomes" id="UP000002410"/>
    </source>
</evidence>
<dbReference type="EMBL" id="CP000728">
    <property type="protein sequence ID" value="ABS42623.1"/>
    <property type="molecule type" value="Genomic_DNA"/>
</dbReference>
<organism evidence="1 2">
    <name type="scientific">Clostridium botulinum (strain Langeland / NCTC 10281 / Type F)</name>
    <dbReference type="NCBI Taxonomy" id="441772"/>
    <lineage>
        <taxon>Bacteria</taxon>
        <taxon>Bacillati</taxon>
        <taxon>Bacillota</taxon>
        <taxon>Clostridia</taxon>
        <taxon>Eubacteriales</taxon>
        <taxon>Clostridiaceae</taxon>
        <taxon>Clostridium</taxon>
    </lineage>
</organism>
<dbReference type="KEGG" id="cbf:CLI_0993"/>
<dbReference type="AlphaFoldDB" id="A7GBU9"/>
<dbReference type="RefSeq" id="WP_011987834.1">
    <property type="nucleotide sequence ID" value="NC_009699.1"/>
</dbReference>
<dbReference type="Pfam" id="PF08238">
    <property type="entry name" value="Sel1"/>
    <property type="match status" value="4"/>
</dbReference>
<reference evidence="2" key="1">
    <citation type="submission" date="2007-06" db="EMBL/GenBank/DDBJ databases">
        <authorList>
            <person name="Brinkac L.M."/>
            <person name="Daugherty S."/>
            <person name="Dodson R.J."/>
            <person name="Madupu R."/>
            <person name="Brown J.L."/>
            <person name="Bruce D."/>
            <person name="Detter C."/>
            <person name="Munk C."/>
            <person name="Smith L.A."/>
            <person name="Smith T.J."/>
            <person name="White O."/>
            <person name="Brettin T.S."/>
        </authorList>
    </citation>
    <scope>NUCLEOTIDE SEQUENCE [LARGE SCALE GENOMIC DNA]</scope>
    <source>
        <strain evidence="2">Langeland / NCTC 10281 / Type F</strain>
    </source>
</reference>
<dbReference type="InterPro" id="IPR011990">
    <property type="entry name" value="TPR-like_helical_dom_sf"/>
</dbReference>
<protein>
    <recommendedName>
        <fullName evidence="3">Sel1 repeat family protein</fullName>
    </recommendedName>
</protein>
<dbReference type="InterPro" id="IPR006597">
    <property type="entry name" value="Sel1-like"/>
</dbReference>